<evidence type="ECO:0000256" key="6">
    <source>
        <dbReference type="ARBA" id="ARBA00022801"/>
    </source>
</evidence>
<comment type="catalytic activity">
    <reaction evidence="1">
        <text>Hydrolysis of terminal non-reducing alpha-L-arabinofuranoside residues in alpha-L-arabinosides.</text>
        <dbReference type="EC" id="3.2.1.55"/>
    </reaction>
</comment>
<dbReference type="PANTHER" id="PTHR40631:SF2">
    <property type="entry name" value="ALPHA-L-ARABINOFURANOSIDASE"/>
    <property type="match status" value="1"/>
</dbReference>
<protein>
    <recommendedName>
        <fullName evidence="3">non-reducing end alpha-L-arabinofuranosidase</fullName>
        <ecNumber evidence="3">3.2.1.55</ecNumber>
    </recommendedName>
</protein>
<dbReference type="InterPro" id="IPR005193">
    <property type="entry name" value="GH62_arabinosidase"/>
</dbReference>
<evidence type="ECO:0000256" key="7">
    <source>
        <dbReference type="ARBA" id="ARBA00023295"/>
    </source>
</evidence>
<keyword evidence="5" id="KW-0732">Signal</keyword>
<keyword evidence="4" id="KW-0964">Secreted</keyword>
<evidence type="ECO:0000313" key="9">
    <source>
        <dbReference type="Proteomes" id="UP001518140"/>
    </source>
</evidence>
<evidence type="ECO:0000256" key="2">
    <source>
        <dbReference type="ARBA" id="ARBA00004613"/>
    </source>
</evidence>
<evidence type="ECO:0000256" key="1">
    <source>
        <dbReference type="ARBA" id="ARBA00001462"/>
    </source>
</evidence>
<proteinExistence type="predicted"/>
<gene>
    <name evidence="8" type="ORF">G6048_09630</name>
</gene>
<dbReference type="EMBL" id="JAAKZX010000021">
    <property type="protein sequence ID" value="NGO42418.1"/>
    <property type="molecule type" value="Genomic_DNA"/>
</dbReference>
<keyword evidence="6" id="KW-0378">Hydrolase</keyword>
<organism evidence="8 9">
    <name type="scientific">Streptomyces ureilyticus</name>
    <dbReference type="NCBI Taxonomy" id="1775131"/>
    <lineage>
        <taxon>Bacteria</taxon>
        <taxon>Bacillati</taxon>
        <taxon>Actinomycetota</taxon>
        <taxon>Actinomycetes</taxon>
        <taxon>Kitasatosporales</taxon>
        <taxon>Streptomycetaceae</taxon>
        <taxon>Streptomyces</taxon>
    </lineage>
</organism>
<comment type="caution">
    <text evidence="8">The sequence shown here is derived from an EMBL/GenBank/DDBJ whole genome shotgun (WGS) entry which is preliminary data.</text>
</comment>
<evidence type="ECO:0000256" key="4">
    <source>
        <dbReference type="ARBA" id="ARBA00022525"/>
    </source>
</evidence>
<sequence>MSVLNREFNSVVAENEMTESSPFARSCNVTFSGPAWTRDFSHGELIRAGDDQTVPLNPCQLQFLYQGMDPNAGGDHISLL</sequence>
<name>A0ABX0DKN1_9ACTN</name>
<dbReference type="EC" id="3.2.1.55" evidence="3"/>
<evidence type="ECO:0000256" key="5">
    <source>
        <dbReference type="ARBA" id="ARBA00022729"/>
    </source>
</evidence>
<dbReference type="Gene3D" id="2.115.10.20">
    <property type="entry name" value="Glycosyl hydrolase domain, family 43"/>
    <property type="match status" value="1"/>
</dbReference>
<dbReference type="PANTHER" id="PTHR40631">
    <property type="entry name" value="ALPHA-L-ARABINOFURANOSIDASE AXHA-2-RELATED"/>
    <property type="match status" value="1"/>
</dbReference>
<dbReference type="Pfam" id="PF03664">
    <property type="entry name" value="Glyco_hydro_62"/>
    <property type="match status" value="1"/>
</dbReference>
<keyword evidence="7" id="KW-0326">Glycosidase</keyword>
<accession>A0ABX0DKN1</accession>
<dbReference type="InterPro" id="IPR023296">
    <property type="entry name" value="Glyco_hydro_beta-prop_sf"/>
</dbReference>
<dbReference type="Proteomes" id="UP001518140">
    <property type="component" value="Unassembled WGS sequence"/>
</dbReference>
<comment type="subcellular location">
    <subcellularLocation>
        <location evidence="2">Secreted</location>
    </subcellularLocation>
</comment>
<keyword evidence="9" id="KW-1185">Reference proteome</keyword>
<evidence type="ECO:0000256" key="3">
    <source>
        <dbReference type="ARBA" id="ARBA00012670"/>
    </source>
</evidence>
<reference evidence="8 9" key="1">
    <citation type="submission" date="2020-02" db="EMBL/GenBank/DDBJ databases">
        <title>Whole-genome analyses of novel actinobacteria.</title>
        <authorList>
            <person name="Sahin N."/>
            <person name="Tokatli A."/>
        </authorList>
    </citation>
    <scope>NUCLEOTIDE SEQUENCE [LARGE SCALE GENOMIC DNA]</scope>
    <source>
        <strain evidence="8 9">YC419</strain>
    </source>
</reference>
<evidence type="ECO:0000313" key="8">
    <source>
        <dbReference type="EMBL" id="NGO42418.1"/>
    </source>
</evidence>